<dbReference type="PANTHER" id="PTHR46268:SF6">
    <property type="entry name" value="UNIVERSAL STRESS PROTEIN UP12"/>
    <property type="match status" value="1"/>
</dbReference>
<accession>A0ABW0GPK2</accession>
<dbReference type="InterPro" id="IPR014729">
    <property type="entry name" value="Rossmann-like_a/b/a_fold"/>
</dbReference>
<feature type="domain" description="UspA" evidence="2">
    <location>
        <begin position="22"/>
        <end position="152"/>
    </location>
</feature>
<feature type="domain" description="UspA" evidence="2">
    <location>
        <begin position="161"/>
        <end position="295"/>
    </location>
</feature>
<comment type="caution">
    <text evidence="3">The sequence shown here is derived from an EMBL/GenBank/DDBJ whole genome shotgun (WGS) entry which is preliminary data.</text>
</comment>
<keyword evidence="4" id="KW-1185">Reference proteome</keyword>
<dbReference type="SUPFAM" id="SSF52402">
    <property type="entry name" value="Adenine nucleotide alpha hydrolases-like"/>
    <property type="match status" value="2"/>
</dbReference>
<name>A0ABW0GPK2_9MICO</name>
<evidence type="ECO:0000313" key="3">
    <source>
        <dbReference type="EMBL" id="MFC5381617.1"/>
    </source>
</evidence>
<dbReference type="Proteomes" id="UP001596122">
    <property type="component" value="Unassembled WGS sequence"/>
</dbReference>
<evidence type="ECO:0000313" key="4">
    <source>
        <dbReference type="Proteomes" id="UP001596122"/>
    </source>
</evidence>
<dbReference type="PRINTS" id="PR01438">
    <property type="entry name" value="UNVRSLSTRESS"/>
</dbReference>
<comment type="similarity">
    <text evidence="1">Belongs to the universal stress protein A family.</text>
</comment>
<reference evidence="4" key="1">
    <citation type="journal article" date="2019" name="Int. J. Syst. Evol. Microbiol.">
        <title>The Global Catalogue of Microorganisms (GCM) 10K type strain sequencing project: providing services to taxonomists for standard genome sequencing and annotation.</title>
        <authorList>
            <consortium name="The Broad Institute Genomics Platform"/>
            <consortium name="The Broad Institute Genome Sequencing Center for Infectious Disease"/>
            <person name="Wu L."/>
            <person name="Ma J."/>
        </authorList>
    </citation>
    <scope>NUCLEOTIDE SEQUENCE [LARGE SCALE GENOMIC DNA]</scope>
    <source>
        <strain evidence="4">CCUG 43114</strain>
    </source>
</reference>
<dbReference type="RefSeq" id="WP_340269553.1">
    <property type="nucleotide sequence ID" value="NZ_JBBEOG010000004.1"/>
</dbReference>
<dbReference type="InterPro" id="IPR006015">
    <property type="entry name" value="Universal_stress_UspA"/>
</dbReference>
<dbReference type="InterPro" id="IPR006016">
    <property type="entry name" value="UspA"/>
</dbReference>
<evidence type="ECO:0000256" key="1">
    <source>
        <dbReference type="ARBA" id="ARBA00008791"/>
    </source>
</evidence>
<evidence type="ECO:0000259" key="2">
    <source>
        <dbReference type="Pfam" id="PF00582"/>
    </source>
</evidence>
<dbReference type="PANTHER" id="PTHR46268">
    <property type="entry name" value="STRESS RESPONSE PROTEIN NHAX"/>
    <property type="match status" value="1"/>
</dbReference>
<dbReference type="Gene3D" id="3.40.50.620">
    <property type="entry name" value="HUPs"/>
    <property type="match status" value="2"/>
</dbReference>
<proteinExistence type="inferred from homology"/>
<organism evidence="3 4">
    <name type="scientific">Aquipuribacter nitratireducens</name>
    <dbReference type="NCBI Taxonomy" id="650104"/>
    <lineage>
        <taxon>Bacteria</taxon>
        <taxon>Bacillati</taxon>
        <taxon>Actinomycetota</taxon>
        <taxon>Actinomycetes</taxon>
        <taxon>Micrococcales</taxon>
        <taxon>Intrasporangiaceae</taxon>
        <taxon>Aquipuribacter</taxon>
    </lineage>
</organism>
<dbReference type="EMBL" id="JBHSLD010000009">
    <property type="protein sequence ID" value="MFC5381617.1"/>
    <property type="molecule type" value="Genomic_DNA"/>
</dbReference>
<dbReference type="CDD" id="cd00293">
    <property type="entry name" value="USP-like"/>
    <property type="match status" value="2"/>
</dbReference>
<dbReference type="Pfam" id="PF00582">
    <property type="entry name" value="Usp"/>
    <property type="match status" value="2"/>
</dbReference>
<protein>
    <submittedName>
        <fullName evidence="3">Universal stress protein</fullName>
    </submittedName>
</protein>
<sequence>MSTLVDPLPVPGGHLPLDVRPRRVVVGYDGSPESRAALREAVARAGWAEAPLVVVTAAEPVAFAYELYPEIEALARGHAADAMASAVEHLPLGDVSQHVAAGTPSSVLLQLARPDDLLVVGTRGQGRVERWLLGSTSTGVATHAPCPVLVVPRDARHDGAVVAGVDGSAASWSVLAHARAEAARQGTSLQVVSAVPPLPTRVEPDGLAVAAERQRVADVRRLLARLVEQAGVESLASVDVQVEADPAAEVLRRKAGAARLLVVGSKGHGGLHALLLGSVSRAVLHQTPCAVLVVRSPAWSETPAGTPAA</sequence>
<gene>
    <name evidence="3" type="ORF">ACFPJ6_12530</name>
</gene>